<proteinExistence type="predicted"/>
<comment type="caution">
    <text evidence="2">The sequence shown here is derived from an EMBL/GenBank/DDBJ whole genome shotgun (WGS) entry which is preliminary data.</text>
</comment>
<dbReference type="CDD" id="cd00761">
    <property type="entry name" value="Glyco_tranf_GTA_type"/>
    <property type="match status" value="1"/>
</dbReference>
<protein>
    <submittedName>
        <fullName evidence="2">EpsG</fullName>
    </submittedName>
</protein>
<evidence type="ECO:0000313" key="2">
    <source>
        <dbReference type="EMBL" id="KKU43102.1"/>
    </source>
</evidence>
<dbReference type="EMBL" id="LCMV01000036">
    <property type="protein sequence ID" value="KKU43102.1"/>
    <property type="molecule type" value="Genomic_DNA"/>
</dbReference>
<name>A0A0G1QE85_9BACT</name>
<dbReference type="PANTHER" id="PTHR22916">
    <property type="entry name" value="GLYCOSYLTRANSFERASE"/>
    <property type="match status" value="1"/>
</dbReference>
<evidence type="ECO:0000313" key="3">
    <source>
        <dbReference type="Proteomes" id="UP000034487"/>
    </source>
</evidence>
<gene>
    <name evidence="2" type="ORF">UX60_C0036G0001</name>
</gene>
<dbReference type="Gene3D" id="3.90.550.10">
    <property type="entry name" value="Spore Coat Polysaccharide Biosynthesis Protein SpsA, Chain A"/>
    <property type="match status" value="1"/>
</dbReference>
<dbReference type="Pfam" id="PF00535">
    <property type="entry name" value="Glycos_transf_2"/>
    <property type="match status" value="1"/>
</dbReference>
<dbReference type="Proteomes" id="UP000034487">
    <property type="component" value="Unassembled WGS sequence"/>
</dbReference>
<evidence type="ECO:0000259" key="1">
    <source>
        <dbReference type="Pfam" id="PF00535"/>
    </source>
</evidence>
<dbReference type="SUPFAM" id="SSF53448">
    <property type="entry name" value="Nucleotide-diphospho-sugar transferases"/>
    <property type="match status" value="1"/>
</dbReference>
<dbReference type="AlphaFoldDB" id="A0A0G1QE85"/>
<dbReference type="PANTHER" id="PTHR22916:SF64">
    <property type="entry name" value="TRANSFERASE, PUTATIVE-RELATED"/>
    <property type="match status" value="1"/>
</dbReference>
<reference evidence="2 3" key="1">
    <citation type="journal article" date="2015" name="Nature">
        <title>rRNA introns, odd ribosomes, and small enigmatic genomes across a large radiation of phyla.</title>
        <authorList>
            <person name="Brown C.T."/>
            <person name="Hug L.A."/>
            <person name="Thomas B.C."/>
            <person name="Sharon I."/>
            <person name="Castelle C.J."/>
            <person name="Singh A."/>
            <person name="Wilkins M.J."/>
            <person name="Williams K.H."/>
            <person name="Banfield J.F."/>
        </authorList>
    </citation>
    <scope>NUCLEOTIDE SEQUENCE [LARGE SCALE GENOMIC DNA]</scope>
</reference>
<sequence length="122" mass="13873">MRGSIILRLKNEQRFLPRVLEALSKQTYRDFEVIAVDSGSTDQTLDILDRFKDRVEISVYNIPPEDFTYPYACNYGAERSRGEIIGHLSGHSVPIRSDYIEAGIKHFSNRKIAGVYGPVLPL</sequence>
<organism evidence="2 3">
    <name type="scientific">Berkelbacteria bacterium GW2011_GWA2_46_7</name>
    <dbReference type="NCBI Taxonomy" id="1618335"/>
    <lineage>
        <taxon>Bacteria</taxon>
        <taxon>Candidatus Berkelbacteria</taxon>
    </lineage>
</organism>
<accession>A0A0G1QE85</accession>
<feature type="non-terminal residue" evidence="2">
    <location>
        <position position="122"/>
    </location>
</feature>
<feature type="domain" description="Glycosyltransferase 2-like" evidence="1">
    <location>
        <begin position="4"/>
        <end position="116"/>
    </location>
</feature>
<dbReference type="InterPro" id="IPR001173">
    <property type="entry name" value="Glyco_trans_2-like"/>
</dbReference>
<dbReference type="InterPro" id="IPR029044">
    <property type="entry name" value="Nucleotide-diphossugar_trans"/>
</dbReference>